<evidence type="ECO:0000256" key="2">
    <source>
        <dbReference type="SAM" id="MobiDB-lite"/>
    </source>
</evidence>
<dbReference type="RefSeq" id="XP_002173573.1">
    <property type="nucleotide sequence ID" value="XM_002173537.2"/>
</dbReference>
<gene>
    <name evidence="3" type="ORF">SJAG_02367</name>
</gene>
<feature type="compositionally biased region" description="Basic and acidic residues" evidence="2">
    <location>
        <begin position="1"/>
        <end position="15"/>
    </location>
</feature>
<dbReference type="InterPro" id="IPR036883">
    <property type="entry name" value="PDCD5-like_sf"/>
</dbReference>
<dbReference type="GeneID" id="7050012"/>
<dbReference type="GO" id="GO:0005829">
    <property type="term" value="C:cytosol"/>
    <property type="evidence" value="ECO:0000318"/>
    <property type="project" value="GO_Central"/>
</dbReference>
<dbReference type="Proteomes" id="UP000001744">
    <property type="component" value="Unassembled WGS sequence"/>
</dbReference>
<protein>
    <submittedName>
        <fullName evidence="3">DNA-binding TFAR19-like protein</fullName>
    </submittedName>
</protein>
<dbReference type="OMA" id="MQYEMQK"/>
<evidence type="ECO:0000313" key="3">
    <source>
        <dbReference type="EMBL" id="EEB07280.1"/>
    </source>
</evidence>
<dbReference type="EMBL" id="KE651166">
    <property type="protein sequence ID" value="EEB07280.1"/>
    <property type="molecule type" value="Genomic_DNA"/>
</dbReference>
<dbReference type="Pfam" id="PF01984">
    <property type="entry name" value="dsDNA_bind"/>
    <property type="match status" value="1"/>
</dbReference>
<dbReference type="eggNOG" id="KOG3431">
    <property type="taxonomic scope" value="Eukaryota"/>
</dbReference>
<dbReference type="InterPro" id="IPR002836">
    <property type="entry name" value="PDCD5-like"/>
</dbReference>
<dbReference type="HOGENOM" id="CLU_122978_2_0_1"/>
<dbReference type="STRING" id="402676.B6K299"/>
<dbReference type="VEuPathDB" id="FungiDB:SJAG_02367"/>
<dbReference type="PANTHER" id="PTHR10840">
    <property type="entry name" value="PROGRAMMED CELL DEATH PROTEIN 5"/>
    <property type="match status" value="1"/>
</dbReference>
<dbReference type="AlphaFoldDB" id="B6K299"/>
<reference evidence="3 4" key="1">
    <citation type="journal article" date="2011" name="Science">
        <title>Comparative functional genomics of the fission yeasts.</title>
        <authorList>
            <person name="Rhind N."/>
            <person name="Chen Z."/>
            <person name="Yassour M."/>
            <person name="Thompson D.A."/>
            <person name="Haas B.J."/>
            <person name="Habib N."/>
            <person name="Wapinski I."/>
            <person name="Roy S."/>
            <person name="Lin M.F."/>
            <person name="Heiman D.I."/>
            <person name="Young S.K."/>
            <person name="Furuya K."/>
            <person name="Guo Y."/>
            <person name="Pidoux A."/>
            <person name="Chen H.M."/>
            <person name="Robbertse B."/>
            <person name="Goldberg J.M."/>
            <person name="Aoki K."/>
            <person name="Bayne E.H."/>
            <person name="Berlin A.M."/>
            <person name="Desjardins C.A."/>
            <person name="Dobbs E."/>
            <person name="Dukaj L."/>
            <person name="Fan L."/>
            <person name="FitzGerald M.G."/>
            <person name="French C."/>
            <person name="Gujja S."/>
            <person name="Hansen K."/>
            <person name="Keifenheim D."/>
            <person name="Levin J.Z."/>
            <person name="Mosher R.A."/>
            <person name="Mueller C.A."/>
            <person name="Pfiffner J."/>
            <person name="Priest M."/>
            <person name="Russ C."/>
            <person name="Smialowska A."/>
            <person name="Swoboda P."/>
            <person name="Sykes S.M."/>
            <person name="Vaughn M."/>
            <person name="Vengrova S."/>
            <person name="Yoder R."/>
            <person name="Zeng Q."/>
            <person name="Allshire R."/>
            <person name="Baulcombe D."/>
            <person name="Birren B.W."/>
            <person name="Brown W."/>
            <person name="Ekwall K."/>
            <person name="Kellis M."/>
            <person name="Leatherwood J."/>
            <person name="Levin H."/>
            <person name="Margalit H."/>
            <person name="Martienssen R."/>
            <person name="Nieduszynski C.A."/>
            <person name="Spatafora J.W."/>
            <person name="Friedman N."/>
            <person name="Dalgaard J.Z."/>
            <person name="Baumann P."/>
            <person name="Niki H."/>
            <person name="Regev A."/>
            <person name="Nusbaum C."/>
        </authorList>
    </citation>
    <scope>NUCLEOTIDE SEQUENCE [LARGE SCALE GENOMIC DNA]</scope>
    <source>
        <strain evidence="4">yFS275 / FY16936</strain>
    </source>
</reference>
<dbReference type="JaponicusDB" id="SJAG_02367"/>
<keyword evidence="4" id="KW-1185">Reference proteome</keyword>
<dbReference type="SUPFAM" id="SSF46950">
    <property type="entry name" value="Double-stranded DNA-binding domain"/>
    <property type="match status" value="1"/>
</dbReference>
<evidence type="ECO:0000256" key="1">
    <source>
        <dbReference type="ARBA" id="ARBA00010490"/>
    </source>
</evidence>
<dbReference type="OrthoDB" id="10252486at2759"/>
<name>B6K299_SCHJY</name>
<comment type="similarity">
    <text evidence="1">Belongs to the PDCD5 family.</text>
</comment>
<sequence length="131" mass="15163">MDEELEAIRRARIEQLKQQQQRQAPSSGASGNGEVSAAQQEEMRHNMLSQILEHSARDRLSRIALVRSDRAKAIEELLLRMAKTGQIRHKITESELIDLLEQISGQETKKKETKIVVNRRKFDDDEDDWDL</sequence>
<dbReference type="GO" id="GO:0003677">
    <property type="term" value="F:DNA binding"/>
    <property type="evidence" value="ECO:0007669"/>
    <property type="project" value="UniProtKB-KW"/>
</dbReference>
<organism evidence="3 4">
    <name type="scientific">Schizosaccharomyces japonicus (strain yFS275 / FY16936)</name>
    <name type="common">Fission yeast</name>
    <dbReference type="NCBI Taxonomy" id="402676"/>
    <lineage>
        <taxon>Eukaryota</taxon>
        <taxon>Fungi</taxon>
        <taxon>Dikarya</taxon>
        <taxon>Ascomycota</taxon>
        <taxon>Taphrinomycotina</taxon>
        <taxon>Schizosaccharomycetes</taxon>
        <taxon>Schizosaccharomycetales</taxon>
        <taxon>Schizosaccharomycetaceae</taxon>
        <taxon>Schizosaccharomyces</taxon>
    </lineage>
</organism>
<feature type="region of interest" description="Disordered" evidence="2">
    <location>
        <begin position="1"/>
        <end position="42"/>
    </location>
</feature>
<dbReference type="Gene3D" id="1.10.8.140">
    <property type="entry name" value="PDCD5-like"/>
    <property type="match status" value="1"/>
</dbReference>
<proteinExistence type="inferred from homology"/>
<evidence type="ECO:0000313" key="4">
    <source>
        <dbReference type="Proteomes" id="UP000001744"/>
    </source>
</evidence>
<accession>B6K299</accession>
<dbReference type="PANTHER" id="PTHR10840:SF0">
    <property type="entry name" value="PROGRAMMED CELL DEATH PROTEIN 5"/>
    <property type="match status" value="1"/>
</dbReference>
<dbReference type="PIRSF" id="PIRSF015730">
    <property type="entry name" value="TFAR19"/>
    <property type="match status" value="1"/>
</dbReference>
<dbReference type="GO" id="GO:0005634">
    <property type="term" value="C:nucleus"/>
    <property type="evidence" value="ECO:0000318"/>
    <property type="project" value="GO_Central"/>
</dbReference>